<keyword evidence="1" id="KW-0645">Protease</keyword>
<dbReference type="Proteomes" id="UP000649151">
    <property type="component" value="Unassembled WGS sequence"/>
</dbReference>
<dbReference type="SMART" id="SM00228">
    <property type="entry name" value="PDZ"/>
    <property type="match status" value="1"/>
</dbReference>
<dbReference type="RefSeq" id="WP_186996829.1">
    <property type="nucleotide sequence ID" value="NZ_JACOQK010000001.1"/>
</dbReference>
<dbReference type="InterPro" id="IPR001478">
    <property type="entry name" value="PDZ"/>
</dbReference>
<keyword evidence="4" id="KW-0812">Transmembrane</keyword>
<dbReference type="PRINTS" id="PR00834">
    <property type="entry name" value="PROTEASES2C"/>
</dbReference>
<dbReference type="Gene3D" id="2.40.10.120">
    <property type="match status" value="1"/>
</dbReference>
<proteinExistence type="predicted"/>
<dbReference type="SUPFAM" id="SSF50494">
    <property type="entry name" value="Trypsin-like serine proteases"/>
    <property type="match status" value="1"/>
</dbReference>
<feature type="region of interest" description="Disordered" evidence="3">
    <location>
        <begin position="1"/>
        <end position="90"/>
    </location>
</feature>
<evidence type="ECO:0000256" key="3">
    <source>
        <dbReference type="SAM" id="MobiDB-lite"/>
    </source>
</evidence>
<evidence type="ECO:0000256" key="2">
    <source>
        <dbReference type="ARBA" id="ARBA00022801"/>
    </source>
</evidence>
<feature type="compositionally biased region" description="Polar residues" evidence="3">
    <location>
        <begin position="111"/>
        <end position="122"/>
    </location>
</feature>
<dbReference type="PANTHER" id="PTHR43343">
    <property type="entry name" value="PEPTIDASE S12"/>
    <property type="match status" value="1"/>
</dbReference>
<name>A0ABR7IST5_9CLOT</name>
<sequence length="519" mass="54092">MDENKNFMTGEPNEPDRDRTNNSPYHEGAQNTAEQATPVTPTNQDASTEPSAQVVGQGSTIPKQEPPTPVSPSYQTTYHDHTNTGSQTYQGYGYNYNQYMAQQQAAQTQQPSGNPTSNPQQTEFLDSISPIVTPTPESKQKKKQKSHSGWGVKIAAIALICALAGGAVGGGTTYLLLGNNPTNSNSSTPATNVNIDESYNSSVEAIADKVLPSVVGIRASYQSAGGFFGQSTQSSSEGSGVIYREDGYIITNYHVVEGAKDSGTINVYMDENDSDGTEATIVGYDAGADLAVLKINKTGLTPIEIADSDQIKVGQVAVAVGNPGGLQFMGSVSEGIVSGLNRTLTLESGQSMGLIQTDAAINPGNSGGALVDGTGKLIGINSAKLASSSSSSTSFEGMGFAIPSNEVVEICDRLINNEGKKAAYLGVTIDMRYTTDVLQSMGYPQGMVVSSVVENSPAGQAGIQGGDIITAMDGTELTSYDILASELAKHAAGDQVTLEVFRLGQTLNVTVTLGETSAS</sequence>
<evidence type="ECO:0000259" key="5">
    <source>
        <dbReference type="PROSITE" id="PS50106"/>
    </source>
</evidence>
<dbReference type="PANTHER" id="PTHR43343:SF3">
    <property type="entry name" value="PROTEASE DO-LIKE 8, CHLOROPLASTIC"/>
    <property type="match status" value="1"/>
</dbReference>
<feature type="domain" description="PDZ" evidence="5">
    <location>
        <begin position="414"/>
        <end position="504"/>
    </location>
</feature>
<protein>
    <submittedName>
        <fullName evidence="6">Trypsin-like peptidase domain-containing protein</fullName>
    </submittedName>
</protein>
<dbReference type="SUPFAM" id="SSF50156">
    <property type="entry name" value="PDZ domain-like"/>
    <property type="match status" value="1"/>
</dbReference>
<keyword evidence="7" id="KW-1185">Reference proteome</keyword>
<keyword evidence="4" id="KW-0472">Membrane</keyword>
<accession>A0ABR7IST5</accession>
<dbReference type="EMBL" id="JACOQK010000001">
    <property type="protein sequence ID" value="MBC5788195.1"/>
    <property type="molecule type" value="Genomic_DNA"/>
</dbReference>
<comment type="caution">
    <text evidence="6">The sequence shown here is derived from an EMBL/GenBank/DDBJ whole genome shotgun (WGS) entry which is preliminary data.</text>
</comment>
<gene>
    <name evidence="6" type="ORF">H8Z77_09230</name>
</gene>
<evidence type="ECO:0000313" key="7">
    <source>
        <dbReference type="Proteomes" id="UP000649151"/>
    </source>
</evidence>
<evidence type="ECO:0000256" key="4">
    <source>
        <dbReference type="SAM" id="Phobius"/>
    </source>
</evidence>
<dbReference type="InterPro" id="IPR001940">
    <property type="entry name" value="Peptidase_S1C"/>
</dbReference>
<keyword evidence="2" id="KW-0378">Hydrolase</keyword>
<reference evidence="6 7" key="1">
    <citation type="submission" date="2020-08" db="EMBL/GenBank/DDBJ databases">
        <title>Genome public.</title>
        <authorList>
            <person name="Liu C."/>
            <person name="Sun Q."/>
        </authorList>
    </citation>
    <scope>NUCLEOTIDE SEQUENCE [LARGE SCALE GENOMIC DNA]</scope>
    <source>
        <strain evidence="6 7">NSJ-27</strain>
    </source>
</reference>
<dbReference type="InterPro" id="IPR009003">
    <property type="entry name" value="Peptidase_S1_PA"/>
</dbReference>
<dbReference type="Pfam" id="PF13365">
    <property type="entry name" value="Trypsin_2"/>
    <property type="match status" value="1"/>
</dbReference>
<keyword evidence="4" id="KW-1133">Transmembrane helix</keyword>
<dbReference type="Gene3D" id="2.30.42.10">
    <property type="match status" value="1"/>
</dbReference>
<feature type="transmembrane region" description="Helical" evidence="4">
    <location>
        <begin position="150"/>
        <end position="177"/>
    </location>
</feature>
<feature type="region of interest" description="Disordered" evidence="3">
    <location>
        <begin position="102"/>
        <end position="122"/>
    </location>
</feature>
<evidence type="ECO:0000313" key="6">
    <source>
        <dbReference type="EMBL" id="MBC5788195.1"/>
    </source>
</evidence>
<feature type="compositionally biased region" description="Polar residues" evidence="3">
    <location>
        <begin position="21"/>
        <end position="62"/>
    </location>
</feature>
<organism evidence="6 7">
    <name type="scientific">Clostridium facile</name>
    <dbReference type="NCBI Taxonomy" id="2763035"/>
    <lineage>
        <taxon>Bacteria</taxon>
        <taxon>Bacillati</taxon>
        <taxon>Bacillota</taxon>
        <taxon>Clostridia</taxon>
        <taxon>Eubacteriales</taxon>
        <taxon>Clostridiaceae</taxon>
        <taxon>Clostridium</taxon>
    </lineage>
</organism>
<dbReference type="InterPro" id="IPR051201">
    <property type="entry name" value="Chloro_Bact_Ser_Proteases"/>
</dbReference>
<dbReference type="Pfam" id="PF13180">
    <property type="entry name" value="PDZ_2"/>
    <property type="match status" value="1"/>
</dbReference>
<dbReference type="InterPro" id="IPR036034">
    <property type="entry name" value="PDZ_sf"/>
</dbReference>
<dbReference type="PROSITE" id="PS50106">
    <property type="entry name" value="PDZ"/>
    <property type="match status" value="1"/>
</dbReference>
<evidence type="ECO:0000256" key="1">
    <source>
        <dbReference type="ARBA" id="ARBA00022670"/>
    </source>
</evidence>